<dbReference type="EMBL" id="BSEC01000001">
    <property type="protein sequence ID" value="GLI94859.1"/>
    <property type="molecule type" value="Genomic_DNA"/>
</dbReference>
<dbReference type="Gene3D" id="3.40.50.1820">
    <property type="entry name" value="alpha/beta hydrolase"/>
    <property type="match status" value="1"/>
</dbReference>
<name>A0A9W6GXK7_9HYPH</name>
<dbReference type="AlphaFoldDB" id="A0A9W6GXK7"/>
<keyword evidence="2" id="KW-0378">Hydrolase</keyword>
<keyword evidence="3" id="KW-1185">Reference proteome</keyword>
<evidence type="ECO:0000313" key="2">
    <source>
        <dbReference type="EMBL" id="GLI94859.1"/>
    </source>
</evidence>
<organism evidence="2 3">
    <name type="scientific">Methylocystis echinoides</name>
    <dbReference type="NCBI Taxonomy" id="29468"/>
    <lineage>
        <taxon>Bacteria</taxon>
        <taxon>Pseudomonadati</taxon>
        <taxon>Pseudomonadota</taxon>
        <taxon>Alphaproteobacteria</taxon>
        <taxon>Hyphomicrobiales</taxon>
        <taxon>Methylocystaceae</taxon>
        <taxon>Methylocystis</taxon>
    </lineage>
</organism>
<dbReference type="PANTHER" id="PTHR43798">
    <property type="entry name" value="MONOACYLGLYCEROL LIPASE"/>
    <property type="match status" value="1"/>
</dbReference>
<accession>A0A9W6GXK7</accession>
<dbReference type="NCBIfam" id="TIGR03056">
    <property type="entry name" value="bchO_mg_che_rel"/>
    <property type="match status" value="1"/>
</dbReference>
<evidence type="ECO:0000313" key="3">
    <source>
        <dbReference type="Proteomes" id="UP001144323"/>
    </source>
</evidence>
<comment type="caution">
    <text evidence="2">The sequence shown here is derived from an EMBL/GenBank/DDBJ whole genome shotgun (WGS) entry which is preliminary data.</text>
</comment>
<dbReference type="InterPro" id="IPR017497">
    <property type="entry name" value="BchO"/>
</dbReference>
<protein>
    <submittedName>
        <fullName evidence="2">Alpha/beta hydrolase</fullName>
    </submittedName>
</protein>
<dbReference type="InterPro" id="IPR029058">
    <property type="entry name" value="AB_hydrolase_fold"/>
</dbReference>
<feature type="domain" description="AB hydrolase-1" evidence="1">
    <location>
        <begin position="42"/>
        <end position="278"/>
    </location>
</feature>
<sequence length="294" mass="30797">MFTPVQKLTLERDGADWPNRASSRMVAAGGVDWHVQIMGDGPPLLLLHGTGASTHSWRDLAPLLAQQFHVIAPDLPGHGFSTSQGARTQSLPGMARAVAALLDTLGVTPAIAVGHSAGAAVAARLALDRASAPGRLIALNGALTPFEGAAGRLLPGLAKALFLNPFTPRYFAWSATPAAVKRLLDGTGSTLDARGVALYERLMRNASHVDGALTMMAHWDLHGLIRDLPQLRAALDLIVAENDRTVPPAGAWKLASRLPNAHVHSVPGLGHLAHEEAPALFARLIVDLAGPANA</sequence>
<dbReference type="GO" id="GO:0016020">
    <property type="term" value="C:membrane"/>
    <property type="evidence" value="ECO:0007669"/>
    <property type="project" value="TreeGrafter"/>
</dbReference>
<proteinExistence type="predicted"/>
<reference evidence="2" key="1">
    <citation type="journal article" date="2023" name="Int. J. Syst. Evol. Microbiol.">
        <title>Methylocystis iwaonis sp. nov., a type II methane-oxidizing bacterium from surface soil of a rice paddy field in Japan, and emended description of the genus Methylocystis (ex Whittenbury et al. 1970) Bowman et al. 1993.</title>
        <authorList>
            <person name="Kaise H."/>
            <person name="Sawadogo J.B."/>
            <person name="Alam M.S."/>
            <person name="Ueno C."/>
            <person name="Dianou D."/>
            <person name="Shinjo R."/>
            <person name="Asakawa S."/>
        </authorList>
    </citation>
    <scope>NUCLEOTIDE SEQUENCE</scope>
    <source>
        <strain evidence="2">LMG27198</strain>
    </source>
</reference>
<dbReference type="Proteomes" id="UP001144323">
    <property type="component" value="Unassembled WGS sequence"/>
</dbReference>
<gene>
    <name evidence="2" type="ORF">LMG27198_38510</name>
</gene>
<dbReference type="SUPFAM" id="SSF53474">
    <property type="entry name" value="alpha/beta-Hydrolases"/>
    <property type="match status" value="1"/>
</dbReference>
<dbReference type="GO" id="GO:0046464">
    <property type="term" value="P:acylglycerol catabolic process"/>
    <property type="evidence" value="ECO:0007669"/>
    <property type="project" value="TreeGrafter"/>
</dbReference>
<dbReference type="PRINTS" id="PR00111">
    <property type="entry name" value="ABHYDROLASE"/>
</dbReference>
<dbReference type="GO" id="GO:0047372">
    <property type="term" value="F:monoacylglycerol lipase activity"/>
    <property type="evidence" value="ECO:0007669"/>
    <property type="project" value="TreeGrafter"/>
</dbReference>
<dbReference type="InterPro" id="IPR000073">
    <property type="entry name" value="AB_hydrolase_1"/>
</dbReference>
<dbReference type="PANTHER" id="PTHR43798:SF33">
    <property type="entry name" value="HYDROLASE, PUTATIVE (AFU_ORTHOLOGUE AFUA_2G14860)-RELATED"/>
    <property type="match status" value="1"/>
</dbReference>
<evidence type="ECO:0000259" key="1">
    <source>
        <dbReference type="Pfam" id="PF00561"/>
    </source>
</evidence>
<dbReference type="Pfam" id="PF00561">
    <property type="entry name" value="Abhydrolase_1"/>
    <property type="match status" value="1"/>
</dbReference>
<dbReference type="InterPro" id="IPR050266">
    <property type="entry name" value="AB_hydrolase_sf"/>
</dbReference>